<proteinExistence type="predicted"/>
<dbReference type="EMBL" id="BONC01000016">
    <property type="protein sequence ID" value="GIF56709.1"/>
    <property type="molecule type" value="Genomic_DNA"/>
</dbReference>
<dbReference type="Proteomes" id="UP000624325">
    <property type="component" value="Unassembled WGS sequence"/>
</dbReference>
<accession>A0ABQ4C1U2</accession>
<reference evidence="1 2" key="1">
    <citation type="submission" date="2021-01" db="EMBL/GenBank/DDBJ databases">
        <title>Whole genome shotgun sequence of Asanoa iriomotensis NBRC 100142.</title>
        <authorList>
            <person name="Komaki H."/>
            <person name="Tamura T."/>
        </authorList>
    </citation>
    <scope>NUCLEOTIDE SEQUENCE [LARGE SCALE GENOMIC DNA]</scope>
    <source>
        <strain evidence="1 2">NBRC 100142</strain>
    </source>
</reference>
<dbReference type="RefSeq" id="WP_203702603.1">
    <property type="nucleotide sequence ID" value="NZ_BAAALU010000001.1"/>
</dbReference>
<name>A0ABQ4C1U2_9ACTN</name>
<evidence type="ECO:0000313" key="2">
    <source>
        <dbReference type="Proteomes" id="UP000624325"/>
    </source>
</evidence>
<organism evidence="1 2">
    <name type="scientific">Asanoa iriomotensis</name>
    <dbReference type="NCBI Taxonomy" id="234613"/>
    <lineage>
        <taxon>Bacteria</taxon>
        <taxon>Bacillati</taxon>
        <taxon>Actinomycetota</taxon>
        <taxon>Actinomycetes</taxon>
        <taxon>Micromonosporales</taxon>
        <taxon>Micromonosporaceae</taxon>
        <taxon>Asanoa</taxon>
    </lineage>
</organism>
<evidence type="ECO:0000313" key="1">
    <source>
        <dbReference type="EMBL" id="GIF56709.1"/>
    </source>
</evidence>
<sequence length="401" mass="42985">MSTHHSPPRRRAWFNRAIAVLFTVALTLGLGAGVVQAAPASSITPNEITAMARSIYADATDAMRYSFAVAAAEPNRAWPAGSIEAKLAAGFRDMPAQRRQAYANGAKSALAKPDSNFGRYGKTRPADYAGFARAYAESPLPVDAQRFGSALKAGYQDAMARRAVAGGGGASDAVCRDCPDPTPDCELTGECDPTPPPVRPKTGVKFMINRVTCIDETGSGVGEWGSDEIAFGGFVVTPAGETIQKTAYEIPQGFDDGTIWTFYNQGHVFGNFDLPLTYPAVYTATVLLTEVDAGGFANILNTVWQQVRGVVQQKIAEKVGQVLEPILRSQLIAQALGALAGYFAGELITWIVNSFQDDTFLQAGTSTITLNSIDDALPGGVFRFQDHDGTYDVSFSWSWRR</sequence>
<keyword evidence="2" id="KW-1185">Reference proteome</keyword>
<comment type="caution">
    <text evidence="1">The sequence shown here is derived from an EMBL/GenBank/DDBJ whole genome shotgun (WGS) entry which is preliminary data.</text>
</comment>
<gene>
    <name evidence="1" type="ORF">Air01nite_28040</name>
</gene>
<protein>
    <submittedName>
        <fullName evidence="1">Uncharacterized protein</fullName>
    </submittedName>
</protein>